<dbReference type="Gene3D" id="1.20.1280.50">
    <property type="match status" value="1"/>
</dbReference>
<name>A0A8H6SMW2_MYCCL</name>
<dbReference type="AlphaFoldDB" id="A0A8H6SMW2"/>
<dbReference type="OrthoDB" id="2269034at2759"/>
<dbReference type="EMBL" id="JACAZE010000012">
    <property type="protein sequence ID" value="KAF7302720.1"/>
    <property type="molecule type" value="Genomic_DNA"/>
</dbReference>
<accession>A0A8H6SMW2</accession>
<sequence length="252" mass="27917">MPLELEAQSTETPEPALSSKCYPVSTLPVEIIAEIFQAFLPSYPDAPTFNDKFASPFALGHICGQWRRIALSTPSLWRAVRIPSSDIHIEKLTSSVEAIRCFLDRSDDYSLSIQIYGTPRHGHVAAMFDAILPYAPRFQFLTLDVDAAIADQLFVTEMPLLRGVEVVGWPENRGDLQDGPPISFLKAPLLSGLSIWDLKIGTPLPYMQFTALNFMVYPPPACALVLEHTHNLVFLRLCLQPGDAITSLPVLP</sequence>
<evidence type="ECO:0000313" key="1">
    <source>
        <dbReference type="EMBL" id="KAF7302720.1"/>
    </source>
</evidence>
<dbReference type="Proteomes" id="UP000613580">
    <property type="component" value="Unassembled WGS sequence"/>
</dbReference>
<gene>
    <name evidence="1" type="ORF">HMN09_00906900</name>
</gene>
<reference evidence="1" key="1">
    <citation type="submission" date="2020-05" db="EMBL/GenBank/DDBJ databases">
        <title>Mycena genomes resolve the evolution of fungal bioluminescence.</title>
        <authorList>
            <person name="Tsai I.J."/>
        </authorList>
    </citation>
    <scope>NUCLEOTIDE SEQUENCE</scope>
    <source>
        <strain evidence="1">110903Hualien_Pintung</strain>
    </source>
</reference>
<organism evidence="1 2">
    <name type="scientific">Mycena chlorophos</name>
    <name type="common">Agaric fungus</name>
    <name type="synonym">Agaricus chlorophos</name>
    <dbReference type="NCBI Taxonomy" id="658473"/>
    <lineage>
        <taxon>Eukaryota</taxon>
        <taxon>Fungi</taxon>
        <taxon>Dikarya</taxon>
        <taxon>Basidiomycota</taxon>
        <taxon>Agaricomycotina</taxon>
        <taxon>Agaricomycetes</taxon>
        <taxon>Agaricomycetidae</taxon>
        <taxon>Agaricales</taxon>
        <taxon>Marasmiineae</taxon>
        <taxon>Mycenaceae</taxon>
        <taxon>Mycena</taxon>
    </lineage>
</organism>
<evidence type="ECO:0008006" key="3">
    <source>
        <dbReference type="Google" id="ProtNLM"/>
    </source>
</evidence>
<proteinExistence type="predicted"/>
<evidence type="ECO:0000313" key="2">
    <source>
        <dbReference type="Proteomes" id="UP000613580"/>
    </source>
</evidence>
<comment type="caution">
    <text evidence="1">The sequence shown here is derived from an EMBL/GenBank/DDBJ whole genome shotgun (WGS) entry which is preliminary data.</text>
</comment>
<protein>
    <recommendedName>
        <fullName evidence="3">F-box domain-containing protein</fullName>
    </recommendedName>
</protein>
<keyword evidence="2" id="KW-1185">Reference proteome</keyword>